<evidence type="ECO:0000313" key="2">
    <source>
        <dbReference type="EMBL" id="OLY82261.1"/>
    </source>
</evidence>
<dbReference type="EMBL" id="LSSL01001727">
    <property type="protein sequence ID" value="OLY82261.1"/>
    <property type="molecule type" value="Genomic_DNA"/>
</dbReference>
<organism evidence="2 3">
    <name type="scientific">Smittium mucronatum</name>
    <dbReference type="NCBI Taxonomy" id="133383"/>
    <lineage>
        <taxon>Eukaryota</taxon>
        <taxon>Fungi</taxon>
        <taxon>Fungi incertae sedis</taxon>
        <taxon>Zoopagomycota</taxon>
        <taxon>Kickxellomycotina</taxon>
        <taxon>Harpellomycetes</taxon>
        <taxon>Harpellales</taxon>
        <taxon>Legeriomycetaceae</taxon>
        <taxon>Smittium</taxon>
    </lineage>
</organism>
<feature type="domain" description="PRELI/MSF1" evidence="1">
    <location>
        <begin position="24"/>
        <end position="221"/>
    </location>
</feature>
<proteinExistence type="predicted"/>
<protein>
    <submittedName>
        <fullName evidence="2">Protein UPS2, mitochondrial</fullName>
    </submittedName>
</protein>
<keyword evidence="3" id="KW-1185">Reference proteome</keyword>
<gene>
    <name evidence="2" type="ORF">AYI68_g3620</name>
</gene>
<dbReference type="InterPro" id="IPR037365">
    <property type="entry name" value="Slowmo/Ups"/>
</dbReference>
<evidence type="ECO:0000313" key="3">
    <source>
        <dbReference type="Proteomes" id="UP000187455"/>
    </source>
</evidence>
<sequence length="225" mass="25860">SEFFIFFFDSIEIQAANPFQPHRMKFYETSHLFNSPWDAVTLACWRKYPNDKTPHVKHVEILNRRVNPTTGCLETERLIMVAQNVPSLIKRILGTSGESFALEFSTVDPQTQQMSLTTVNLTLNNLIKVIERIEYRPLLAIPGSKIPQQQQQPDLLWQGEQKEQQQLPTEFYQSVQLSAEGLISRFSSIVEEYSLNTFKNNAIIGKLGFEQVLNAIMLEKQSLPN</sequence>
<dbReference type="InterPro" id="IPR006797">
    <property type="entry name" value="PRELI/MSF1_dom"/>
</dbReference>
<dbReference type="Proteomes" id="UP000187455">
    <property type="component" value="Unassembled WGS sequence"/>
</dbReference>
<evidence type="ECO:0000259" key="1">
    <source>
        <dbReference type="PROSITE" id="PS50904"/>
    </source>
</evidence>
<dbReference type="OrthoDB" id="407630at2759"/>
<dbReference type="GO" id="GO:0005758">
    <property type="term" value="C:mitochondrial intermembrane space"/>
    <property type="evidence" value="ECO:0007669"/>
    <property type="project" value="InterPro"/>
</dbReference>
<dbReference type="Pfam" id="PF04707">
    <property type="entry name" value="PRELI"/>
    <property type="match status" value="1"/>
</dbReference>
<comment type="caution">
    <text evidence="2">The sequence shown here is derived from an EMBL/GenBank/DDBJ whole genome shotgun (WGS) entry which is preliminary data.</text>
</comment>
<name>A0A1R0GZC7_9FUNG</name>
<dbReference type="PROSITE" id="PS50904">
    <property type="entry name" value="PRELI_MSF1"/>
    <property type="match status" value="1"/>
</dbReference>
<dbReference type="AlphaFoldDB" id="A0A1R0GZC7"/>
<reference evidence="2 3" key="1">
    <citation type="journal article" date="2016" name="Mol. Biol. Evol.">
        <title>Genome-Wide Survey of Gut Fungi (Harpellales) Reveals the First Horizontally Transferred Ubiquitin Gene from a Mosquito Host.</title>
        <authorList>
            <person name="Wang Y."/>
            <person name="White M.M."/>
            <person name="Kvist S."/>
            <person name="Moncalvo J.M."/>
        </authorList>
    </citation>
    <scope>NUCLEOTIDE SEQUENCE [LARGE SCALE GENOMIC DNA]</scope>
    <source>
        <strain evidence="2 3">ALG-7-W6</strain>
    </source>
</reference>
<dbReference type="PANTHER" id="PTHR11158">
    <property type="entry name" value="MSF1/PX19 RELATED"/>
    <property type="match status" value="1"/>
</dbReference>
<accession>A0A1R0GZC7</accession>
<feature type="non-terminal residue" evidence="2">
    <location>
        <position position="1"/>
    </location>
</feature>